<reference evidence="2 3" key="1">
    <citation type="journal article" date="2015" name="Microbiome">
        <title>Genomic resolution of linkages in carbon, nitrogen, and sulfur cycling among widespread estuary sediment bacteria.</title>
        <authorList>
            <person name="Baker B.J."/>
            <person name="Lazar C.S."/>
            <person name="Teske A.P."/>
            <person name="Dick G.J."/>
        </authorList>
    </citation>
    <scope>NUCLEOTIDE SEQUENCE [LARGE SCALE GENOMIC DNA]</scope>
    <source>
        <strain evidence="2">SM23_40</strain>
    </source>
</reference>
<sequence>MATRVKTIRHLFNGGWATDYGPTAEVQVGPDGFLRIPYLLKRWWTAQGRRHGKAQQLGTGEWCRDPRRL</sequence>
<dbReference type="EMBL" id="LJUI01000146">
    <property type="protein sequence ID" value="KPK67121.1"/>
    <property type="molecule type" value="Genomic_DNA"/>
</dbReference>
<dbReference type="Proteomes" id="UP000051717">
    <property type="component" value="Unassembled WGS sequence"/>
</dbReference>
<evidence type="ECO:0000313" key="2">
    <source>
        <dbReference type="EMBL" id="KPK67121.1"/>
    </source>
</evidence>
<evidence type="ECO:0000256" key="1">
    <source>
        <dbReference type="SAM" id="MobiDB-lite"/>
    </source>
</evidence>
<proteinExistence type="predicted"/>
<feature type="region of interest" description="Disordered" evidence="1">
    <location>
        <begin position="48"/>
        <end position="69"/>
    </location>
</feature>
<comment type="caution">
    <text evidence="2">The sequence shown here is derived from an EMBL/GenBank/DDBJ whole genome shotgun (WGS) entry which is preliminary data.</text>
</comment>
<dbReference type="AlphaFoldDB" id="A0A0S8G3I0"/>
<protein>
    <submittedName>
        <fullName evidence="2">Uncharacterized protein</fullName>
    </submittedName>
</protein>
<organism evidence="2 3">
    <name type="scientific">candidate division TA06 bacterium SM23_40</name>
    <dbReference type="NCBI Taxonomy" id="1703774"/>
    <lineage>
        <taxon>Bacteria</taxon>
        <taxon>Bacteria division TA06</taxon>
    </lineage>
</organism>
<evidence type="ECO:0000313" key="3">
    <source>
        <dbReference type="Proteomes" id="UP000051717"/>
    </source>
</evidence>
<gene>
    <name evidence="2" type="ORF">AMJ82_11250</name>
</gene>
<name>A0A0S8G3I0_UNCT6</name>
<accession>A0A0S8G3I0</accession>